<evidence type="ECO:0000313" key="2">
    <source>
        <dbReference type="Proteomes" id="UP000000238"/>
    </source>
</evidence>
<accession>Q2S850</accession>
<protein>
    <submittedName>
        <fullName evidence="1">Uncharacterized protein</fullName>
    </submittedName>
</protein>
<dbReference type="Proteomes" id="UP000000238">
    <property type="component" value="Chromosome"/>
</dbReference>
<dbReference type="AlphaFoldDB" id="Q2S850"/>
<sequence>MQLTELSILDEVAEKLLDLPKDVSTEEAIKYNLDFMKGLVKENIPERMLLEILNSEELLDKIAGRSYEHVNHFDKIVLIDNPDPRGYRLTLHNWNPNLDDSKRHEELVHNHRFSFWSHIFRGKLSSDNFIEADEESVELKTFRKYKYMPSKTGNIHTCDFESEAQLNKIAKTEYVQGQTYYLNYLVTHRVNFPEKGEALCTFVLRGPREREFTNTYNTFYPDRGKEHNTPMMSPAQLENKLRRILESA</sequence>
<keyword evidence="2" id="KW-1185">Reference proteome</keyword>
<dbReference type="STRING" id="349521.HCH_06535"/>
<dbReference type="KEGG" id="hch:HCH_06535"/>
<proteinExistence type="predicted"/>
<gene>
    <name evidence="1" type="ordered locus">HCH_06535</name>
</gene>
<organism evidence="1 2">
    <name type="scientific">Hahella chejuensis (strain KCTC 2396)</name>
    <dbReference type="NCBI Taxonomy" id="349521"/>
    <lineage>
        <taxon>Bacteria</taxon>
        <taxon>Pseudomonadati</taxon>
        <taxon>Pseudomonadota</taxon>
        <taxon>Gammaproteobacteria</taxon>
        <taxon>Oceanospirillales</taxon>
        <taxon>Hahellaceae</taxon>
        <taxon>Hahella</taxon>
    </lineage>
</organism>
<dbReference type="OrthoDB" id="9157199at2"/>
<evidence type="ECO:0000313" key="1">
    <source>
        <dbReference type="EMBL" id="ABC33174.1"/>
    </source>
</evidence>
<reference evidence="1 2" key="1">
    <citation type="journal article" date="2005" name="Nucleic Acids Res.">
        <title>Genomic blueprint of Hahella chejuensis, a marine microbe producing an algicidal agent.</title>
        <authorList>
            <person name="Jeong H."/>
            <person name="Yim J.H."/>
            <person name="Lee C."/>
            <person name="Choi S.-H."/>
            <person name="Park Y.K."/>
            <person name="Yoon S.H."/>
            <person name="Hur C.-G."/>
            <person name="Kang H.-Y."/>
            <person name="Kim D."/>
            <person name="Lee H.H."/>
            <person name="Park K.H."/>
            <person name="Park S.-H."/>
            <person name="Park H.-S."/>
            <person name="Lee H.K."/>
            <person name="Oh T.K."/>
            <person name="Kim J.F."/>
        </authorList>
    </citation>
    <scope>NUCLEOTIDE SEQUENCE [LARGE SCALE GENOMIC DNA]</scope>
    <source>
        <strain evidence="1 2">KCTC 2396</strain>
    </source>
</reference>
<dbReference type="HOGENOM" id="CLU_1118935_0_0_6"/>
<dbReference type="eggNOG" id="ENOG5032WDM">
    <property type="taxonomic scope" value="Bacteria"/>
</dbReference>
<dbReference type="EMBL" id="CP000155">
    <property type="protein sequence ID" value="ABC33174.1"/>
    <property type="molecule type" value="Genomic_DNA"/>
</dbReference>
<dbReference type="RefSeq" id="WP_011400226.1">
    <property type="nucleotide sequence ID" value="NC_007645.1"/>
</dbReference>
<name>Q2S850_HAHCH</name>